<dbReference type="Gene3D" id="2.60.120.10">
    <property type="entry name" value="Jelly Rolls"/>
    <property type="match status" value="2"/>
</dbReference>
<sequence>MQLRSITGDVTGRPTIDGAGVRLVRVLGSPTVKTFDPFLMLDAFDSVNPEDYVKGFPMHPHRGIETFTYLVNGVIEHKDSLGNAGVIRDGGCQWMTAGSGILHQEMPLASPRMLGLQLWINLPAAHKMTDPKYRDITIDMVPCVEEEAAYVAVVAGEYKGVEGAARGDYVDVRFLDVRLKPGARWQVETNPAHTVFAYLYAGDCFLMEGREPMLARHAYLLGDGDTVAFEGGEEECRFVLVSGAPLREPVAWGGPIVMNTDEELMQAYFEIEEGRFIKHWLPSAQD</sequence>
<dbReference type="GeneID" id="72382907"/>
<gene>
    <name evidence="6" type="ORF">KM92DES2_10295</name>
</gene>
<feature type="binding site" evidence="2">
    <location>
        <position position="61"/>
    </location>
    <ligand>
        <name>Fe cation</name>
        <dbReference type="ChEBI" id="CHEBI:24875"/>
    </ligand>
</feature>
<dbReference type="Pfam" id="PF05726">
    <property type="entry name" value="Pirin_C"/>
    <property type="match status" value="1"/>
</dbReference>
<feature type="domain" description="Pirin N-terminal" evidence="4">
    <location>
        <begin position="21"/>
        <end position="120"/>
    </location>
</feature>
<dbReference type="SUPFAM" id="SSF51182">
    <property type="entry name" value="RmlC-like cupins"/>
    <property type="match status" value="1"/>
</dbReference>
<dbReference type="RefSeq" id="WP_209817622.1">
    <property type="nucleotide sequence ID" value="NZ_CABUEN010000009.1"/>
</dbReference>
<feature type="binding site" evidence="2">
    <location>
        <position position="103"/>
    </location>
    <ligand>
        <name>Fe cation</name>
        <dbReference type="ChEBI" id="CHEBI:24875"/>
    </ligand>
</feature>
<dbReference type="InterPro" id="IPR003829">
    <property type="entry name" value="Pirin_N_dom"/>
</dbReference>
<keyword evidence="2" id="KW-0408">Iron</keyword>
<reference evidence="6" key="1">
    <citation type="submission" date="2016-04" db="EMBL/GenBank/DDBJ databases">
        <authorList>
            <person name="Evans L.H."/>
            <person name="Alamgir A."/>
            <person name="Owens N."/>
            <person name="Weber N.D."/>
            <person name="Virtaneva K."/>
            <person name="Barbian K."/>
            <person name="Babar A."/>
            <person name="Rosenke K."/>
        </authorList>
    </citation>
    <scope>NUCLEOTIDE SEQUENCE</scope>
    <source>
        <strain evidence="6">92-2</strain>
    </source>
</reference>
<protein>
    <submittedName>
        <fullName evidence="6">Pirin-like protein CC_0481</fullName>
    </submittedName>
</protein>
<comment type="similarity">
    <text evidence="1 3">Belongs to the pirin family.</text>
</comment>
<dbReference type="Pfam" id="PF02678">
    <property type="entry name" value="Pirin"/>
    <property type="match status" value="1"/>
</dbReference>
<evidence type="ECO:0000259" key="4">
    <source>
        <dbReference type="Pfam" id="PF02678"/>
    </source>
</evidence>
<dbReference type="CDD" id="cd02247">
    <property type="entry name" value="cupin_pirin_C"/>
    <property type="match status" value="1"/>
</dbReference>
<dbReference type="AlphaFoldDB" id="A0A212IZM3"/>
<dbReference type="GO" id="GO:0046872">
    <property type="term" value="F:metal ion binding"/>
    <property type="evidence" value="ECO:0007669"/>
    <property type="project" value="UniProtKB-KW"/>
</dbReference>
<dbReference type="PANTHER" id="PTHR13903:SF8">
    <property type="entry name" value="PIRIN"/>
    <property type="match status" value="1"/>
</dbReference>
<dbReference type="PANTHER" id="PTHR13903">
    <property type="entry name" value="PIRIN-RELATED"/>
    <property type="match status" value="1"/>
</dbReference>
<dbReference type="PIRSF" id="PIRSF006232">
    <property type="entry name" value="Pirin"/>
    <property type="match status" value="1"/>
</dbReference>
<comment type="cofactor">
    <cofactor evidence="2">
        <name>Fe cation</name>
        <dbReference type="ChEBI" id="CHEBI:24875"/>
    </cofactor>
    <text evidence="2">Binds 1 Fe cation per subunit.</text>
</comment>
<name>A0A212IZM3_9BACT</name>
<evidence type="ECO:0000313" key="6">
    <source>
        <dbReference type="EMBL" id="SBV92640.1"/>
    </source>
</evidence>
<dbReference type="InterPro" id="IPR011051">
    <property type="entry name" value="RmlC_Cupin_sf"/>
</dbReference>
<dbReference type="EMBL" id="FLUP01000001">
    <property type="protein sequence ID" value="SBV92640.1"/>
    <property type="molecule type" value="Genomic_DNA"/>
</dbReference>
<feature type="binding site" evidence="2">
    <location>
        <position position="59"/>
    </location>
    <ligand>
        <name>Fe cation</name>
        <dbReference type="ChEBI" id="CHEBI:24875"/>
    </ligand>
</feature>
<evidence type="ECO:0000256" key="1">
    <source>
        <dbReference type="ARBA" id="ARBA00008416"/>
    </source>
</evidence>
<proteinExistence type="inferred from homology"/>
<dbReference type="InterPro" id="IPR012093">
    <property type="entry name" value="Pirin"/>
</dbReference>
<keyword evidence="2" id="KW-0479">Metal-binding</keyword>
<dbReference type="InterPro" id="IPR008778">
    <property type="entry name" value="Pirin_C_dom"/>
</dbReference>
<evidence type="ECO:0000256" key="3">
    <source>
        <dbReference type="RuleBase" id="RU003457"/>
    </source>
</evidence>
<evidence type="ECO:0000256" key="2">
    <source>
        <dbReference type="PIRSR" id="PIRSR006232-1"/>
    </source>
</evidence>
<dbReference type="CDD" id="cd02909">
    <property type="entry name" value="cupin_pirin_N"/>
    <property type="match status" value="1"/>
</dbReference>
<evidence type="ECO:0000259" key="5">
    <source>
        <dbReference type="Pfam" id="PF05726"/>
    </source>
</evidence>
<dbReference type="InterPro" id="IPR014710">
    <property type="entry name" value="RmlC-like_jellyroll"/>
</dbReference>
<feature type="binding site" evidence="2">
    <location>
        <position position="105"/>
    </location>
    <ligand>
        <name>Fe cation</name>
        <dbReference type="ChEBI" id="CHEBI:24875"/>
    </ligand>
</feature>
<accession>A0A212IZM3</accession>
<organism evidence="6">
    <name type="scientific">uncultured Desulfovibrio sp</name>
    <dbReference type="NCBI Taxonomy" id="167968"/>
    <lineage>
        <taxon>Bacteria</taxon>
        <taxon>Pseudomonadati</taxon>
        <taxon>Thermodesulfobacteriota</taxon>
        <taxon>Desulfovibrionia</taxon>
        <taxon>Desulfovibrionales</taxon>
        <taxon>Desulfovibrionaceae</taxon>
        <taxon>Desulfovibrio</taxon>
        <taxon>environmental samples</taxon>
    </lineage>
</organism>
<feature type="domain" description="Pirin C-terminal" evidence="5">
    <location>
        <begin position="175"/>
        <end position="276"/>
    </location>
</feature>